<dbReference type="STRING" id="1503961.SAMN05421736_11054"/>
<name>A0A1H3S8P1_9BACI</name>
<dbReference type="EMBL" id="FNPI01000010">
    <property type="protein sequence ID" value="SDZ33921.1"/>
    <property type="molecule type" value="Genomic_DNA"/>
</dbReference>
<evidence type="ECO:0000313" key="2">
    <source>
        <dbReference type="Proteomes" id="UP000198935"/>
    </source>
</evidence>
<sequence length="82" mass="9559">MTELELLKVVMHKLAKIEAQMMKKSDVKDMVEHYITQEEQTEAIQSALDDLKRSVEEKHLENINSDELLLRSIGSRDSRTIF</sequence>
<proteinExistence type="predicted"/>
<accession>A0A1H3S8P1</accession>
<dbReference type="AlphaFoldDB" id="A0A1H3S8P1"/>
<organism evidence="1 2">
    <name type="scientific">Evansella caseinilytica</name>
    <dbReference type="NCBI Taxonomy" id="1503961"/>
    <lineage>
        <taxon>Bacteria</taxon>
        <taxon>Bacillati</taxon>
        <taxon>Bacillota</taxon>
        <taxon>Bacilli</taxon>
        <taxon>Bacillales</taxon>
        <taxon>Bacillaceae</taxon>
        <taxon>Evansella</taxon>
    </lineage>
</organism>
<keyword evidence="2" id="KW-1185">Reference proteome</keyword>
<dbReference type="OrthoDB" id="2914959at2"/>
<protein>
    <submittedName>
        <fullName evidence="1">Uncharacterized protein</fullName>
    </submittedName>
</protein>
<dbReference type="Proteomes" id="UP000198935">
    <property type="component" value="Unassembled WGS sequence"/>
</dbReference>
<evidence type="ECO:0000313" key="1">
    <source>
        <dbReference type="EMBL" id="SDZ33921.1"/>
    </source>
</evidence>
<reference evidence="2" key="1">
    <citation type="submission" date="2016-10" db="EMBL/GenBank/DDBJ databases">
        <authorList>
            <person name="Varghese N."/>
            <person name="Submissions S."/>
        </authorList>
    </citation>
    <scope>NUCLEOTIDE SEQUENCE [LARGE SCALE GENOMIC DNA]</scope>
    <source>
        <strain evidence="2">SP</strain>
    </source>
</reference>
<gene>
    <name evidence="1" type="ORF">SAMN05421736_11054</name>
</gene>